<keyword evidence="3" id="KW-1133">Transmembrane helix</keyword>
<dbReference type="Gene3D" id="3.20.20.80">
    <property type="entry name" value="Glycosidases"/>
    <property type="match status" value="1"/>
</dbReference>
<evidence type="ECO:0000256" key="1">
    <source>
        <dbReference type="ARBA" id="ARBA00009336"/>
    </source>
</evidence>
<accession>A0AAV8DQQ6</accession>
<evidence type="ECO:0000313" key="4">
    <source>
        <dbReference type="EMBL" id="KAJ4768557.1"/>
    </source>
</evidence>
<feature type="transmembrane region" description="Helical" evidence="3">
    <location>
        <begin position="40"/>
        <end position="58"/>
    </location>
</feature>
<dbReference type="AlphaFoldDB" id="A0AAV8DQQ6"/>
<gene>
    <name evidence="4" type="ORF">LUZ62_078932</name>
</gene>
<dbReference type="GO" id="GO:0070492">
    <property type="term" value="F:oligosaccharide binding"/>
    <property type="evidence" value="ECO:0007669"/>
    <property type="project" value="TreeGrafter"/>
</dbReference>
<dbReference type="SUPFAM" id="SSF51445">
    <property type="entry name" value="(Trans)glycosidases"/>
    <property type="match status" value="1"/>
</dbReference>
<feature type="compositionally biased region" description="Basic residues" evidence="2">
    <location>
        <begin position="1"/>
        <end position="11"/>
    </location>
</feature>
<feature type="compositionally biased region" description="Basic and acidic residues" evidence="2">
    <location>
        <begin position="19"/>
        <end position="30"/>
    </location>
</feature>
<dbReference type="EMBL" id="JAMFTS010000004">
    <property type="protein sequence ID" value="KAJ4768557.1"/>
    <property type="molecule type" value="Genomic_DNA"/>
</dbReference>
<reference evidence="4" key="1">
    <citation type="submission" date="2022-08" db="EMBL/GenBank/DDBJ databases">
        <authorList>
            <person name="Marques A."/>
        </authorList>
    </citation>
    <scope>NUCLEOTIDE SEQUENCE</scope>
    <source>
        <strain evidence="4">RhyPub2mFocal</strain>
        <tissue evidence="4">Leaves</tissue>
    </source>
</reference>
<evidence type="ECO:0000256" key="2">
    <source>
        <dbReference type="SAM" id="MobiDB-lite"/>
    </source>
</evidence>
<evidence type="ECO:0000256" key="3">
    <source>
        <dbReference type="SAM" id="Phobius"/>
    </source>
</evidence>
<sequence length="194" mass="21965">MPPRRRDRRKPATSTDPVQSDRPDQADGSKPHLGFTPSRVVFLFVLFLSSISLLIIYLPSGTSPVPPATVLSVYERGLVTPDISYKDILAENERVSENRSHRHFVNPVLAYVTPWNSKGYDMAKVFNSKFTHISPVWYQLKSEGNKLILQGQHDVDLGWISELRKGGNLLVVPRILLEAIPAEVLVKKKQLRRQ</sequence>
<comment type="caution">
    <text evidence="4">The sequence shown here is derived from an EMBL/GenBank/DDBJ whole genome shotgun (WGS) entry which is preliminary data.</text>
</comment>
<dbReference type="GO" id="GO:0012505">
    <property type="term" value="C:endomembrane system"/>
    <property type="evidence" value="ECO:0007669"/>
    <property type="project" value="TreeGrafter"/>
</dbReference>
<feature type="region of interest" description="Disordered" evidence="2">
    <location>
        <begin position="1"/>
        <end position="31"/>
    </location>
</feature>
<dbReference type="InterPro" id="IPR017853">
    <property type="entry name" value="GH"/>
</dbReference>
<organism evidence="4 5">
    <name type="scientific">Rhynchospora pubera</name>
    <dbReference type="NCBI Taxonomy" id="906938"/>
    <lineage>
        <taxon>Eukaryota</taxon>
        <taxon>Viridiplantae</taxon>
        <taxon>Streptophyta</taxon>
        <taxon>Embryophyta</taxon>
        <taxon>Tracheophyta</taxon>
        <taxon>Spermatophyta</taxon>
        <taxon>Magnoliopsida</taxon>
        <taxon>Liliopsida</taxon>
        <taxon>Poales</taxon>
        <taxon>Cyperaceae</taxon>
        <taxon>Cyperoideae</taxon>
        <taxon>Rhynchosporeae</taxon>
        <taxon>Rhynchospora</taxon>
    </lineage>
</organism>
<protein>
    <submittedName>
        <fullName evidence="4">Chitinase domain-containing protein 1</fullName>
    </submittedName>
</protein>
<evidence type="ECO:0000313" key="5">
    <source>
        <dbReference type="Proteomes" id="UP001140206"/>
    </source>
</evidence>
<comment type="similarity">
    <text evidence="1">Belongs to the glycosyl hydrolase 18 family.</text>
</comment>
<dbReference type="PANTHER" id="PTHR46066:SF2">
    <property type="entry name" value="CHITINASE DOMAIN-CONTAINING PROTEIN 1"/>
    <property type="match status" value="1"/>
</dbReference>
<keyword evidence="5" id="KW-1185">Reference proteome</keyword>
<keyword evidence="3" id="KW-0472">Membrane</keyword>
<name>A0AAV8DQQ6_9POAL</name>
<dbReference type="Proteomes" id="UP001140206">
    <property type="component" value="Chromosome 4"/>
</dbReference>
<dbReference type="PANTHER" id="PTHR46066">
    <property type="entry name" value="CHITINASE DOMAIN-CONTAINING PROTEIN 1 FAMILY MEMBER"/>
    <property type="match status" value="1"/>
</dbReference>
<keyword evidence="3" id="KW-0812">Transmembrane</keyword>
<proteinExistence type="inferred from homology"/>